<protein>
    <submittedName>
        <fullName evidence="2">IS3 family transposase</fullName>
    </submittedName>
</protein>
<sequence>MHRELAHRGIRVGKERVQKLMRRHGIRVRHKRKWIATTNSHHSLPVAPNL</sequence>
<dbReference type="Proteomes" id="UP000451565">
    <property type="component" value="Unassembled WGS sequence"/>
</dbReference>
<dbReference type="AlphaFoldDB" id="A0A843Z1R8"/>
<organism evidence="2 3">
    <name type="scientific">Glaciimonas soli</name>
    <dbReference type="NCBI Taxonomy" id="2590999"/>
    <lineage>
        <taxon>Bacteria</taxon>
        <taxon>Pseudomonadati</taxon>
        <taxon>Pseudomonadota</taxon>
        <taxon>Betaproteobacteria</taxon>
        <taxon>Burkholderiales</taxon>
        <taxon>Oxalobacteraceae</taxon>
        <taxon>Glaciimonas</taxon>
    </lineage>
</organism>
<feature type="non-terminal residue" evidence="2">
    <location>
        <position position="50"/>
    </location>
</feature>
<dbReference type="EMBL" id="WINI01000030">
    <property type="protein sequence ID" value="MQR02806.1"/>
    <property type="molecule type" value="Genomic_DNA"/>
</dbReference>
<evidence type="ECO:0000259" key="1">
    <source>
        <dbReference type="Pfam" id="PF13276"/>
    </source>
</evidence>
<name>A0A843Z1R8_9BURK</name>
<evidence type="ECO:0000313" key="2">
    <source>
        <dbReference type="EMBL" id="MQR02806.1"/>
    </source>
</evidence>
<gene>
    <name evidence="2" type="ORF">GEV47_19245</name>
</gene>
<proteinExistence type="predicted"/>
<dbReference type="InterPro" id="IPR025948">
    <property type="entry name" value="HTH-like_dom"/>
</dbReference>
<reference evidence="2 3" key="1">
    <citation type="submission" date="2019-10" db="EMBL/GenBank/DDBJ databases">
        <title>Glaciimonas soli sp. nov., a psychrophilic bacterium isolated from the forest soil of a high elevation mountain in Taiwan.</title>
        <authorList>
            <person name="Wang L.-T."/>
            <person name="Shieh W.Y."/>
        </authorList>
    </citation>
    <scope>NUCLEOTIDE SEQUENCE [LARGE SCALE GENOMIC DNA]</scope>
    <source>
        <strain evidence="2 3">GS1</strain>
    </source>
</reference>
<dbReference type="Pfam" id="PF13276">
    <property type="entry name" value="HTH_21"/>
    <property type="match status" value="1"/>
</dbReference>
<keyword evidence="3" id="KW-1185">Reference proteome</keyword>
<feature type="domain" description="HTH-like" evidence="1">
    <location>
        <begin position="1"/>
        <end position="33"/>
    </location>
</feature>
<evidence type="ECO:0000313" key="3">
    <source>
        <dbReference type="Proteomes" id="UP000451565"/>
    </source>
</evidence>
<comment type="caution">
    <text evidence="2">The sequence shown here is derived from an EMBL/GenBank/DDBJ whole genome shotgun (WGS) entry which is preliminary data.</text>
</comment>
<accession>A0A843Z1R8</accession>